<dbReference type="PANTHER" id="PTHR23140">
    <property type="entry name" value="RNA PROCESSING PROTEIN LD23810P"/>
    <property type="match status" value="1"/>
</dbReference>
<dbReference type="EMBL" id="AMQM01007346">
    <property type="status" value="NOT_ANNOTATED_CDS"/>
    <property type="molecule type" value="Genomic_DNA"/>
</dbReference>
<evidence type="ECO:0000256" key="2">
    <source>
        <dbReference type="SAM" id="MobiDB-lite"/>
    </source>
</evidence>
<keyword evidence="7" id="KW-1185">Reference proteome</keyword>
<dbReference type="EnsemblMetazoa" id="HelroT115506">
    <property type="protein sequence ID" value="HelroP115506"/>
    <property type="gene ID" value="HelroG115506"/>
</dbReference>
<dbReference type="Gene3D" id="1.25.40.90">
    <property type="match status" value="1"/>
</dbReference>
<dbReference type="Pfam" id="PF04818">
    <property type="entry name" value="CID"/>
    <property type="match status" value="1"/>
</dbReference>
<reference evidence="5 7" key="2">
    <citation type="journal article" date="2013" name="Nature">
        <title>Insights into bilaterian evolution from three spiralian genomes.</title>
        <authorList>
            <person name="Simakov O."/>
            <person name="Marletaz F."/>
            <person name="Cho S.J."/>
            <person name="Edsinger-Gonzales E."/>
            <person name="Havlak P."/>
            <person name="Hellsten U."/>
            <person name="Kuo D.H."/>
            <person name="Larsson T."/>
            <person name="Lv J."/>
            <person name="Arendt D."/>
            <person name="Savage R."/>
            <person name="Osoegawa K."/>
            <person name="de Jong P."/>
            <person name="Grimwood J."/>
            <person name="Chapman J.A."/>
            <person name="Shapiro H."/>
            <person name="Aerts A."/>
            <person name="Otillar R.P."/>
            <person name="Terry A.Y."/>
            <person name="Boore J.L."/>
            <person name="Grigoriev I.V."/>
            <person name="Lindberg D.R."/>
            <person name="Seaver E.C."/>
            <person name="Weisblat D.A."/>
            <person name="Putnam N.H."/>
            <person name="Rokhsar D.S."/>
        </authorList>
    </citation>
    <scope>NUCLEOTIDE SEQUENCE</scope>
</reference>
<dbReference type="Pfam" id="PF01805">
    <property type="entry name" value="Surp"/>
    <property type="match status" value="1"/>
</dbReference>
<dbReference type="InterPro" id="IPR035967">
    <property type="entry name" value="SWAP/Surp_sf"/>
</dbReference>
<proteinExistence type="predicted"/>
<dbReference type="PROSITE" id="PS50128">
    <property type="entry name" value="SURP"/>
    <property type="match status" value="1"/>
</dbReference>
<dbReference type="EMBL" id="KB097599">
    <property type="protein sequence ID" value="ESN93638.1"/>
    <property type="molecule type" value="Genomic_DNA"/>
</dbReference>
<keyword evidence="1" id="KW-0694">RNA-binding</keyword>
<dbReference type="GO" id="GO:0003723">
    <property type="term" value="F:RNA binding"/>
    <property type="evidence" value="ECO:0007669"/>
    <property type="project" value="UniProtKB-KW"/>
</dbReference>
<evidence type="ECO:0000259" key="4">
    <source>
        <dbReference type="PROSITE" id="PS51391"/>
    </source>
</evidence>
<dbReference type="KEGG" id="hro:HELRODRAFT_115506"/>
<dbReference type="SUPFAM" id="SSF48464">
    <property type="entry name" value="ENTH/VHS domain"/>
    <property type="match status" value="1"/>
</dbReference>
<dbReference type="PANTHER" id="PTHR23140:SF0">
    <property type="entry name" value="U2 SNRNP-ASSOCIATED SURP MOTIF-CONTAINING PROTEIN"/>
    <property type="match status" value="1"/>
</dbReference>
<dbReference type="RefSeq" id="XP_009028275.1">
    <property type="nucleotide sequence ID" value="XM_009030027.1"/>
</dbReference>
<feature type="domain" description="SURP motif" evidence="3">
    <location>
        <begin position="5"/>
        <end position="48"/>
    </location>
</feature>
<dbReference type="PROSITE" id="PS51391">
    <property type="entry name" value="CID"/>
    <property type="match status" value="1"/>
</dbReference>
<dbReference type="AlphaFoldDB" id="T1EG89"/>
<sequence length="301" mass="34875">MLLCIIHRMVEFVVREGPMFEAMIMNREIQNPMFRFLFENQSPAHIYYRWKLFSILQGDSPYSWRSDDFYMFEGGSVWRPPKMNPFTQGMPDELVVDIPLKSSSNDSHKISTAESSALEDAKKSTLSDGQRDKLEDMLRDLTPERSKVADCMVWCLNHAENAEEIVDCIAESMSILETPIPKKTARLFLISDLLHNSSARVAHASYFRRHFEQKLPDIFKDIHDAHEKIDARLKAEQFKQKVMSCFRAWEDWAVYTGDFLIKLQNIFLGLVLPKGPKVKVSWGALISFGSKNNSLFFLVFF</sequence>
<gene>
    <name evidence="6" type="primary">20195591</name>
    <name evidence="5" type="ORF">HELRODRAFT_115506</name>
</gene>
<dbReference type="Proteomes" id="UP000015101">
    <property type="component" value="Unassembled WGS sequence"/>
</dbReference>
<evidence type="ECO:0000259" key="3">
    <source>
        <dbReference type="PROSITE" id="PS50128"/>
    </source>
</evidence>
<dbReference type="InterPro" id="IPR006569">
    <property type="entry name" value="CID_dom"/>
</dbReference>
<organism evidence="6 7">
    <name type="scientific">Helobdella robusta</name>
    <name type="common">Californian leech</name>
    <dbReference type="NCBI Taxonomy" id="6412"/>
    <lineage>
        <taxon>Eukaryota</taxon>
        <taxon>Metazoa</taxon>
        <taxon>Spiralia</taxon>
        <taxon>Lophotrochozoa</taxon>
        <taxon>Annelida</taxon>
        <taxon>Clitellata</taxon>
        <taxon>Hirudinea</taxon>
        <taxon>Rhynchobdellida</taxon>
        <taxon>Glossiphoniidae</taxon>
        <taxon>Helobdella</taxon>
    </lineage>
</organism>
<dbReference type="CTD" id="20195591"/>
<dbReference type="InParanoid" id="T1EG89"/>
<reference evidence="7" key="1">
    <citation type="submission" date="2012-12" db="EMBL/GenBank/DDBJ databases">
        <authorList>
            <person name="Hellsten U."/>
            <person name="Grimwood J."/>
            <person name="Chapman J.A."/>
            <person name="Shapiro H."/>
            <person name="Aerts A."/>
            <person name="Otillar R.P."/>
            <person name="Terry A.Y."/>
            <person name="Boore J.L."/>
            <person name="Simakov O."/>
            <person name="Marletaz F."/>
            <person name="Cho S.-J."/>
            <person name="Edsinger-Gonzales E."/>
            <person name="Havlak P."/>
            <person name="Kuo D.-H."/>
            <person name="Larsson T."/>
            <person name="Lv J."/>
            <person name="Arendt D."/>
            <person name="Savage R."/>
            <person name="Osoegawa K."/>
            <person name="de Jong P."/>
            <person name="Lindberg D.R."/>
            <person name="Seaver E.C."/>
            <person name="Weisblat D.A."/>
            <person name="Putnam N.H."/>
            <person name="Grigoriev I.V."/>
            <person name="Rokhsar D.S."/>
        </authorList>
    </citation>
    <scope>NUCLEOTIDE SEQUENCE</scope>
</reference>
<dbReference type="OrthoDB" id="377209at2759"/>
<protein>
    <recommendedName>
        <fullName evidence="8">CID domain-containing protein</fullName>
    </recommendedName>
</protein>
<dbReference type="InterPro" id="IPR051485">
    <property type="entry name" value="SR-CTD_assoc_factor"/>
</dbReference>
<dbReference type="HOGENOM" id="CLU_925244_0_0_1"/>
<dbReference type="SMART" id="SM00648">
    <property type="entry name" value="SWAP"/>
    <property type="match status" value="1"/>
</dbReference>
<dbReference type="GO" id="GO:0006396">
    <property type="term" value="P:RNA processing"/>
    <property type="evidence" value="ECO:0007669"/>
    <property type="project" value="InterPro"/>
</dbReference>
<evidence type="ECO:0008006" key="8">
    <source>
        <dbReference type="Google" id="ProtNLM"/>
    </source>
</evidence>
<dbReference type="SUPFAM" id="SSF109905">
    <property type="entry name" value="Surp module (SWAP domain)"/>
    <property type="match status" value="1"/>
</dbReference>
<dbReference type="Gene3D" id="1.10.10.790">
    <property type="entry name" value="Surp module"/>
    <property type="match status" value="1"/>
</dbReference>
<feature type="domain" description="CID" evidence="4">
    <location>
        <begin position="126"/>
        <end position="271"/>
    </location>
</feature>
<dbReference type="GeneID" id="20195591"/>
<dbReference type="SMART" id="SM00582">
    <property type="entry name" value="RPR"/>
    <property type="match status" value="1"/>
</dbReference>
<name>T1EG89_HELRO</name>
<dbReference type="eggNOG" id="KOG0151">
    <property type="taxonomic scope" value="Eukaryota"/>
</dbReference>
<evidence type="ECO:0000313" key="6">
    <source>
        <dbReference type="EnsemblMetazoa" id="HelroP115506"/>
    </source>
</evidence>
<feature type="compositionally biased region" description="Basic and acidic residues" evidence="2">
    <location>
        <begin position="119"/>
        <end position="130"/>
    </location>
</feature>
<accession>T1EG89</accession>
<evidence type="ECO:0000313" key="5">
    <source>
        <dbReference type="EMBL" id="ESN93638.1"/>
    </source>
</evidence>
<dbReference type="InterPro" id="IPR000061">
    <property type="entry name" value="Surp"/>
</dbReference>
<reference evidence="6" key="3">
    <citation type="submission" date="2015-06" db="UniProtKB">
        <authorList>
            <consortium name="EnsemblMetazoa"/>
        </authorList>
    </citation>
    <scope>IDENTIFICATION</scope>
</reference>
<dbReference type="OMA" id="ILNTWEM"/>
<evidence type="ECO:0000256" key="1">
    <source>
        <dbReference type="ARBA" id="ARBA00022884"/>
    </source>
</evidence>
<dbReference type="STRING" id="6412.T1EG89"/>
<feature type="region of interest" description="Disordered" evidence="2">
    <location>
        <begin position="103"/>
        <end position="130"/>
    </location>
</feature>
<evidence type="ECO:0000313" key="7">
    <source>
        <dbReference type="Proteomes" id="UP000015101"/>
    </source>
</evidence>
<dbReference type="InterPro" id="IPR008942">
    <property type="entry name" value="ENTH_VHS"/>
</dbReference>